<evidence type="ECO:0000313" key="1">
    <source>
        <dbReference type="EMBL" id="MBW63800.1"/>
    </source>
</evidence>
<name>A0A2M4CEP9_9DIPT</name>
<dbReference type="AlphaFoldDB" id="A0A2M4CEP9"/>
<accession>A0A2M4CEP9</accession>
<reference evidence="1" key="1">
    <citation type="submission" date="2018-01" db="EMBL/GenBank/DDBJ databases">
        <title>An insight into the sialome of Amazonian anophelines.</title>
        <authorList>
            <person name="Ribeiro J.M."/>
            <person name="Scarpassa V."/>
            <person name="Calvo E."/>
        </authorList>
    </citation>
    <scope>NUCLEOTIDE SEQUENCE</scope>
    <source>
        <tissue evidence="1">Salivary glands</tissue>
    </source>
</reference>
<protein>
    <submittedName>
        <fullName evidence="1">Putative secreted protein</fullName>
    </submittedName>
</protein>
<dbReference type="EMBL" id="GGFJ01014659">
    <property type="protein sequence ID" value="MBW63800.1"/>
    <property type="molecule type" value="Transcribed_RNA"/>
</dbReference>
<sequence>MLHLLLLQLTVRLYTVVLSRLVLLLVIRIASETIHSWITIQTWIPSNDTLLRLHRGGGGGGETHIAPIH</sequence>
<proteinExistence type="predicted"/>
<organism evidence="1">
    <name type="scientific">Anopheles marajoara</name>
    <dbReference type="NCBI Taxonomy" id="58244"/>
    <lineage>
        <taxon>Eukaryota</taxon>
        <taxon>Metazoa</taxon>
        <taxon>Ecdysozoa</taxon>
        <taxon>Arthropoda</taxon>
        <taxon>Hexapoda</taxon>
        <taxon>Insecta</taxon>
        <taxon>Pterygota</taxon>
        <taxon>Neoptera</taxon>
        <taxon>Endopterygota</taxon>
        <taxon>Diptera</taxon>
        <taxon>Nematocera</taxon>
        <taxon>Culicoidea</taxon>
        <taxon>Culicidae</taxon>
        <taxon>Anophelinae</taxon>
        <taxon>Anopheles</taxon>
    </lineage>
</organism>